<name>A0A9J6E995_RHIMP</name>
<keyword evidence="2" id="KW-1185">Reference proteome</keyword>
<evidence type="ECO:0000313" key="1">
    <source>
        <dbReference type="EMBL" id="KAH8030902.1"/>
    </source>
</evidence>
<comment type="caution">
    <text evidence="1">The sequence shown here is derived from an EMBL/GenBank/DDBJ whole genome shotgun (WGS) entry which is preliminary data.</text>
</comment>
<protein>
    <submittedName>
        <fullName evidence="1">Uncharacterized protein</fullName>
    </submittedName>
</protein>
<reference evidence="1" key="2">
    <citation type="submission" date="2021-09" db="EMBL/GenBank/DDBJ databases">
        <authorList>
            <person name="Jia N."/>
            <person name="Wang J."/>
            <person name="Shi W."/>
            <person name="Du L."/>
            <person name="Sun Y."/>
            <person name="Zhan W."/>
            <person name="Jiang J."/>
            <person name="Wang Q."/>
            <person name="Zhang B."/>
            <person name="Ji P."/>
            <person name="Sakyi L.B."/>
            <person name="Cui X."/>
            <person name="Yuan T."/>
            <person name="Jiang B."/>
            <person name="Yang W."/>
            <person name="Lam T.T.-Y."/>
            <person name="Chang Q."/>
            <person name="Ding S."/>
            <person name="Wang X."/>
            <person name="Zhu J."/>
            <person name="Ruan X."/>
            <person name="Zhao L."/>
            <person name="Wei J."/>
            <person name="Que T."/>
            <person name="Du C."/>
            <person name="Cheng J."/>
            <person name="Dai P."/>
            <person name="Han X."/>
            <person name="Huang E."/>
            <person name="Gao Y."/>
            <person name="Liu J."/>
            <person name="Shao H."/>
            <person name="Ye R."/>
            <person name="Li L."/>
            <person name="Wei W."/>
            <person name="Wang X."/>
            <person name="Wang C."/>
            <person name="Huo Q."/>
            <person name="Li W."/>
            <person name="Guo W."/>
            <person name="Chen H."/>
            <person name="Chen S."/>
            <person name="Zhou L."/>
            <person name="Zhou L."/>
            <person name="Ni X."/>
            <person name="Tian J."/>
            <person name="Zhou Y."/>
            <person name="Sheng Y."/>
            <person name="Liu T."/>
            <person name="Pan Y."/>
            <person name="Xia L."/>
            <person name="Li J."/>
            <person name="Zhao F."/>
            <person name="Cao W."/>
        </authorList>
    </citation>
    <scope>NUCLEOTIDE SEQUENCE</scope>
    <source>
        <strain evidence="1">Rmic-2018</strain>
        <tissue evidence="1">Larvae</tissue>
    </source>
</reference>
<proteinExistence type="predicted"/>
<dbReference type="Proteomes" id="UP000821866">
    <property type="component" value="Chromosome 3"/>
</dbReference>
<dbReference type="EMBL" id="JABSTU010000005">
    <property type="protein sequence ID" value="KAH8030902.1"/>
    <property type="molecule type" value="Genomic_DNA"/>
</dbReference>
<gene>
    <name evidence="1" type="ORF">HPB51_012242</name>
</gene>
<reference evidence="1" key="1">
    <citation type="journal article" date="2020" name="Cell">
        <title>Large-Scale Comparative Analyses of Tick Genomes Elucidate Their Genetic Diversity and Vector Capacities.</title>
        <authorList>
            <consortium name="Tick Genome and Microbiome Consortium (TIGMIC)"/>
            <person name="Jia N."/>
            <person name="Wang J."/>
            <person name="Shi W."/>
            <person name="Du L."/>
            <person name="Sun Y."/>
            <person name="Zhan W."/>
            <person name="Jiang J.F."/>
            <person name="Wang Q."/>
            <person name="Zhang B."/>
            <person name="Ji P."/>
            <person name="Bell-Sakyi L."/>
            <person name="Cui X.M."/>
            <person name="Yuan T.T."/>
            <person name="Jiang B.G."/>
            <person name="Yang W.F."/>
            <person name="Lam T.T."/>
            <person name="Chang Q.C."/>
            <person name="Ding S.J."/>
            <person name="Wang X.J."/>
            <person name="Zhu J.G."/>
            <person name="Ruan X.D."/>
            <person name="Zhao L."/>
            <person name="Wei J.T."/>
            <person name="Ye R.Z."/>
            <person name="Que T.C."/>
            <person name="Du C.H."/>
            <person name="Zhou Y.H."/>
            <person name="Cheng J.X."/>
            <person name="Dai P.F."/>
            <person name="Guo W.B."/>
            <person name="Han X.H."/>
            <person name="Huang E.J."/>
            <person name="Li L.F."/>
            <person name="Wei W."/>
            <person name="Gao Y.C."/>
            <person name="Liu J.Z."/>
            <person name="Shao H.Z."/>
            <person name="Wang X."/>
            <person name="Wang C.C."/>
            <person name="Yang T.C."/>
            <person name="Huo Q.B."/>
            <person name="Li W."/>
            <person name="Chen H.Y."/>
            <person name="Chen S.E."/>
            <person name="Zhou L.G."/>
            <person name="Ni X.B."/>
            <person name="Tian J.H."/>
            <person name="Sheng Y."/>
            <person name="Liu T."/>
            <person name="Pan Y.S."/>
            <person name="Xia L.Y."/>
            <person name="Li J."/>
            <person name="Zhao F."/>
            <person name="Cao W.C."/>
        </authorList>
    </citation>
    <scope>NUCLEOTIDE SEQUENCE</scope>
    <source>
        <strain evidence="1">Rmic-2018</strain>
    </source>
</reference>
<organism evidence="1 2">
    <name type="scientific">Rhipicephalus microplus</name>
    <name type="common">Cattle tick</name>
    <name type="synonym">Boophilus microplus</name>
    <dbReference type="NCBI Taxonomy" id="6941"/>
    <lineage>
        <taxon>Eukaryota</taxon>
        <taxon>Metazoa</taxon>
        <taxon>Ecdysozoa</taxon>
        <taxon>Arthropoda</taxon>
        <taxon>Chelicerata</taxon>
        <taxon>Arachnida</taxon>
        <taxon>Acari</taxon>
        <taxon>Parasitiformes</taxon>
        <taxon>Ixodida</taxon>
        <taxon>Ixodoidea</taxon>
        <taxon>Ixodidae</taxon>
        <taxon>Rhipicephalinae</taxon>
        <taxon>Rhipicephalus</taxon>
        <taxon>Boophilus</taxon>
    </lineage>
</organism>
<accession>A0A9J6E995</accession>
<sequence>MWLTFAESLIRSESIRWVEYDDFSKDAATFVRRLAVDISHSYTLLDVHCHCHVHAAFAEDWLTVQEATQRNWSLVARAGRLEASLYDRYVTLAVERVSVYPALLDEIAEQLKTDKAEVARSVRDRLRRTKTLNAFMRITGVVRESVVCHPSEGGGTQLVDLNEDCWRQIRQYLFLRDVKHPE</sequence>
<evidence type="ECO:0000313" key="2">
    <source>
        <dbReference type="Proteomes" id="UP000821866"/>
    </source>
</evidence>
<dbReference type="AlphaFoldDB" id="A0A9J6E995"/>